<accession>A0A8D2EGX6</accession>
<evidence type="ECO:0000259" key="3">
    <source>
        <dbReference type="Pfam" id="PF00059"/>
    </source>
</evidence>
<dbReference type="InterPro" id="IPR016187">
    <property type="entry name" value="CTDL_fold"/>
</dbReference>
<protein>
    <recommendedName>
        <fullName evidence="3">C-type lectin domain-containing protein</fullName>
    </recommendedName>
</protein>
<reference evidence="4" key="2">
    <citation type="submission" date="2025-08" db="UniProtKB">
        <authorList>
            <consortium name="Ensembl"/>
        </authorList>
    </citation>
    <scope>IDENTIFICATION</scope>
</reference>
<dbReference type="Ensembl" id="ENSTGET00000006403.1">
    <property type="protein sequence ID" value="ENSTGEP00000005280.1"/>
    <property type="gene ID" value="ENSTGEG00000004388.1"/>
</dbReference>
<keyword evidence="5" id="KW-1185">Reference proteome</keyword>
<dbReference type="InterPro" id="IPR016186">
    <property type="entry name" value="C-type_lectin-like/link_sf"/>
</dbReference>
<dbReference type="Gene3D" id="3.10.100.10">
    <property type="entry name" value="Mannose-Binding Protein A, subunit A"/>
    <property type="match status" value="1"/>
</dbReference>
<organism evidence="4 5">
    <name type="scientific">Theropithecus gelada</name>
    <name type="common">Gelada baboon</name>
    <dbReference type="NCBI Taxonomy" id="9565"/>
    <lineage>
        <taxon>Eukaryota</taxon>
        <taxon>Metazoa</taxon>
        <taxon>Chordata</taxon>
        <taxon>Craniata</taxon>
        <taxon>Vertebrata</taxon>
        <taxon>Euteleostomi</taxon>
        <taxon>Mammalia</taxon>
        <taxon>Eutheria</taxon>
        <taxon>Euarchontoglires</taxon>
        <taxon>Primates</taxon>
        <taxon>Haplorrhini</taxon>
        <taxon>Catarrhini</taxon>
        <taxon>Cercopithecidae</taxon>
        <taxon>Cercopithecinae</taxon>
        <taxon>Theropithecus</taxon>
    </lineage>
</organism>
<reference evidence="4" key="3">
    <citation type="submission" date="2025-09" db="UniProtKB">
        <authorList>
            <consortium name="Ensembl"/>
        </authorList>
    </citation>
    <scope>IDENTIFICATION</scope>
</reference>
<dbReference type="GO" id="GO:0009897">
    <property type="term" value="C:external side of plasma membrane"/>
    <property type="evidence" value="ECO:0007669"/>
    <property type="project" value="TreeGrafter"/>
</dbReference>
<dbReference type="InterPro" id="IPR050828">
    <property type="entry name" value="C-type_lectin/matrix_domain"/>
</dbReference>
<keyword evidence="2" id="KW-0812">Transmembrane</keyword>
<dbReference type="PANTHER" id="PTHR45710">
    <property type="entry name" value="C-TYPE LECTIN DOMAIN-CONTAINING PROTEIN 180"/>
    <property type="match status" value="1"/>
</dbReference>
<dbReference type="Proteomes" id="UP000694411">
    <property type="component" value="Chromosome 11"/>
</dbReference>
<dbReference type="PANTHER" id="PTHR45710:SF35">
    <property type="entry name" value="C-TYPE LECTIN DOMAIN FAMILY 2 MEMBER D"/>
    <property type="match status" value="1"/>
</dbReference>
<dbReference type="Pfam" id="PF00059">
    <property type="entry name" value="Lectin_C"/>
    <property type="match status" value="1"/>
</dbReference>
<dbReference type="GO" id="GO:0046703">
    <property type="term" value="F:natural killer cell lectin-like receptor binding"/>
    <property type="evidence" value="ECO:0007669"/>
    <property type="project" value="TreeGrafter"/>
</dbReference>
<sequence>MEELNFLKRYKAPSNHWIGLRRESSHHIWRWMDNTEYNNTLAIRGGGESAFLNDNGVRIFIDRKWICSKPNSYVCSCQLCPHWDPT</sequence>
<name>A0A8D2EGX6_THEGE</name>
<feature type="domain" description="C-type lectin" evidence="3">
    <location>
        <begin position="2"/>
        <end position="76"/>
    </location>
</feature>
<proteinExistence type="predicted"/>
<dbReference type="SUPFAM" id="SSF56436">
    <property type="entry name" value="C-type lectin-like"/>
    <property type="match status" value="1"/>
</dbReference>
<evidence type="ECO:0000256" key="1">
    <source>
        <dbReference type="ARBA" id="ARBA00004401"/>
    </source>
</evidence>
<evidence type="ECO:0000313" key="5">
    <source>
        <dbReference type="Proteomes" id="UP000694411"/>
    </source>
</evidence>
<evidence type="ECO:0000313" key="4">
    <source>
        <dbReference type="Ensembl" id="ENSTGEP00000005280.1"/>
    </source>
</evidence>
<dbReference type="InterPro" id="IPR001304">
    <property type="entry name" value="C-type_lectin-like"/>
</dbReference>
<keyword evidence="2" id="KW-0735">Signal-anchor</keyword>
<dbReference type="AlphaFoldDB" id="A0A8D2EGX6"/>
<evidence type="ECO:0000256" key="2">
    <source>
        <dbReference type="ARBA" id="ARBA00022968"/>
    </source>
</evidence>
<reference evidence="4" key="1">
    <citation type="submission" date="2018-05" db="EMBL/GenBank/DDBJ databases">
        <title>Whole genome of Theropithecus gelada.</title>
        <authorList>
            <person name="Chiou K.L."/>
            <person name="Snyder-Mackler N."/>
        </authorList>
    </citation>
    <scope>NUCLEOTIDE SEQUENCE [LARGE SCALE GENOMIC DNA]</scope>
</reference>
<comment type="subcellular location">
    <subcellularLocation>
        <location evidence="1">Cell membrane</location>
        <topology evidence="1">Single-pass type II membrane protein</topology>
    </subcellularLocation>
</comment>